<dbReference type="Proteomes" id="UP000242861">
    <property type="component" value="Unassembled WGS sequence"/>
</dbReference>
<feature type="transmembrane region" description="Helical" evidence="1">
    <location>
        <begin position="7"/>
        <end position="26"/>
    </location>
</feature>
<protein>
    <submittedName>
        <fullName evidence="2">Cytochrome-c oxidase, cbb3-type subunit II</fullName>
    </submittedName>
</protein>
<evidence type="ECO:0000313" key="3">
    <source>
        <dbReference type="Proteomes" id="UP000242861"/>
    </source>
</evidence>
<feature type="non-terminal residue" evidence="2">
    <location>
        <position position="27"/>
    </location>
</feature>
<dbReference type="EMBL" id="PIYS01000014">
    <property type="protein sequence ID" value="PKF71347.1"/>
    <property type="molecule type" value="Genomic_DNA"/>
</dbReference>
<keyword evidence="1" id="KW-1133">Transmembrane helix</keyword>
<name>A0A2I0CQC0_9PSED</name>
<accession>A0A2I0CQC0</accession>
<reference evidence="3" key="1">
    <citation type="submission" date="2017-12" db="EMBL/GenBank/DDBJ databases">
        <authorList>
            <person name="Yu X.-Y."/>
        </authorList>
    </citation>
    <scope>NUCLEOTIDE SEQUENCE [LARGE SCALE GENOMIC DNA]</scope>
    <source>
        <strain evidence="3">ZYSR67-Z</strain>
    </source>
</reference>
<evidence type="ECO:0000313" key="2">
    <source>
        <dbReference type="EMBL" id="PKF71347.1"/>
    </source>
</evidence>
<keyword evidence="1" id="KW-0812">Transmembrane</keyword>
<keyword evidence="1" id="KW-0472">Membrane</keyword>
<dbReference type="AlphaFoldDB" id="A0A2I0CQC0"/>
<proteinExistence type="predicted"/>
<evidence type="ECO:0000256" key="1">
    <source>
        <dbReference type="SAM" id="Phobius"/>
    </source>
</evidence>
<comment type="caution">
    <text evidence="2">The sequence shown here is derived from an EMBL/GenBank/DDBJ whole genome shotgun (WGS) entry which is preliminary data.</text>
</comment>
<organism evidence="2 3">
    <name type="scientific">Pseudomonas fluvialis</name>
    <dbReference type="NCBI Taxonomy" id="1793966"/>
    <lineage>
        <taxon>Bacteria</taxon>
        <taxon>Pseudomonadati</taxon>
        <taxon>Pseudomonadota</taxon>
        <taxon>Gammaproteobacteria</taxon>
        <taxon>Pseudomonadales</taxon>
        <taxon>Pseudomonadaceae</taxon>
        <taxon>Pseudomonas</taxon>
    </lineage>
</organism>
<gene>
    <name evidence="2" type="ORF">CW360_07760</name>
</gene>
<dbReference type="Gene3D" id="6.10.250.2250">
    <property type="match status" value="1"/>
</dbReference>
<sequence>MKQHEVLEKNVGLLALFMVLAVSIGGL</sequence>